<protein>
    <recommendedName>
        <fullName evidence="2 3">Pyrroline-5-carboxylate reductase</fullName>
        <shortName evidence="2">P5C reductase</shortName>
        <shortName evidence="2">P5CR</shortName>
        <ecNumber evidence="2 3">1.5.1.2</ecNumber>
    </recommendedName>
    <alternativeName>
        <fullName evidence="2">PCA reductase</fullName>
    </alternativeName>
</protein>
<dbReference type="InterPro" id="IPR029036">
    <property type="entry name" value="P5CR_dimer"/>
</dbReference>
<keyword evidence="2" id="KW-0963">Cytoplasm</keyword>
<dbReference type="PANTHER" id="PTHR11645:SF49">
    <property type="entry name" value="PYRROLINE-5-CARBOXYLATE REDUCTASE 1"/>
    <property type="match status" value="1"/>
</dbReference>
<comment type="caution">
    <text evidence="6">The sequence shown here is derived from an EMBL/GenBank/DDBJ whole genome shotgun (WGS) entry which is preliminary data.</text>
</comment>
<evidence type="ECO:0000256" key="2">
    <source>
        <dbReference type="HAMAP-Rule" id="MF_01925"/>
    </source>
</evidence>
<dbReference type="EMBL" id="JBHRRZ010000016">
    <property type="protein sequence ID" value="MFC2948784.1"/>
    <property type="molecule type" value="Genomic_DNA"/>
</dbReference>
<keyword evidence="2" id="KW-0521">NADP</keyword>
<dbReference type="SUPFAM" id="SSF48179">
    <property type="entry name" value="6-phosphogluconate dehydrogenase C-terminal domain-like"/>
    <property type="match status" value="1"/>
</dbReference>
<dbReference type="EC" id="1.5.1.2" evidence="2 3"/>
<dbReference type="SUPFAM" id="SSF51735">
    <property type="entry name" value="NAD(P)-binding Rossmann-fold domains"/>
    <property type="match status" value="1"/>
</dbReference>
<keyword evidence="7" id="KW-1185">Reference proteome</keyword>
<name>A0ABV7A7J7_9BACI</name>
<dbReference type="HAMAP" id="MF_01925">
    <property type="entry name" value="P5C_reductase"/>
    <property type="match status" value="1"/>
</dbReference>
<keyword evidence="2" id="KW-0641">Proline biosynthesis</keyword>
<evidence type="ECO:0000313" key="6">
    <source>
        <dbReference type="EMBL" id="MFC2948784.1"/>
    </source>
</evidence>
<dbReference type="Pfam" id="PF03807">
    <property type="entry name" value="F420_oxidored"/>
    <property type="match status" value="1"/>
</dbReference>
<keyword evidence="2 6" id="KW-0560">Oxidoreductase</keyword>
<evidence type="ECO:0000256" key="1">
    <source>
        <dbReference type="ARBA" id="ARBA00005525"/>
    </source>
</evidence>
<dbReference type="Gene3D" id="3.40.50.720">
    <property type="entry name" value="NAD(P)-binding Rossmann-like Domain"/>
    <property type="match status" value="1"/>
</dbReference>
<evidence type="ECO:0000313" key="7">
    <source>
        <dbReference type="Proteomes" id="UP001595387"/>
    </source>
</evidence>
<accession>A0ABV7A7J7</accession>
<comment type="catalytic activity">
    <reaction evidence="2">
        <text>L-proline + NAD(+) = (S)-1-pyrroline-5-carboxylate + NADH + 2 H(+)</text>
        <dbReference type="Rhea" id="RHEA:14105"/>
        <dbReference type="ChEBI" id="CHEBI:15378"/>
        <dbReference type="ChEBI" id="CHEBI:17388"/>
        <dbReference type="ChEBI" id="CHEBI:57540"/>
        <dbReference type="ChEBI" id="CHEBI:57945"/>
        <dbReference type="ChEBI" id="CHEBI:60039"/>
        <dbReference type="EC" id="1.5.1.2"/>
    </reaction>
</comment>
<evidence type="ECO:0000259" key="5">
    <source>
        <dbReference type="Pfam" id="PF14748"/>
    </source>
</evidence>
<comment type="similarity">
    <text evidence="1 2">Belongs to the pyrroline-5-carboxylate reductase family.</text>
</comment>
<dbReference type="InterPro" id="IPR028939">
    <property type="entry name" value="P5C_Rdtase_cat_N"/>
</dbReference>
<dbReference type="InterPro" id="IPR000304">
    <property type="entry name" value="Pyrroline-COOH_reductase"/>
</dbReference>
<comment type="pathway">
    <text evidence="2">Amino-acid biosynthesis; L-proline biosynthesis; L-proline from L-glutamate 5-semialdehyde: step 1/1.</text>
</comment>
<dbReference type="InterPro" id="IPR036291">
    <property type="entry name" value="NAD(P)-bd_dom_sf"/>
</dbReference>
<feature type="domain" description="Pyrroline-5-carboxylate reductase catalytic N-terminal" evidence="4">
    <location>
        <begin position="4"/>
        <end position="100"/>
    </location>
</feature>
<comment type="subcellular location">
    <subcellularLocation>
        <location evidence="2">Cytoplasm</location>
    </subcellularLocation>
</comment>
<feature type="domain" description="Pyrroline-5-carboxylate reductase dimerisation" evidence="5">
    <location>
        <begin position="163"/>
        <end position="267"/>
    </location>
</feature>
<gene>
    <name evidence="2 6" type="primary">proC</name>
    <name evidence="6" type="ORF">ACFODW_10595</name>
</gene>
<reference evidence="7" key="1">
    <citation type="journal article" date="2019" name="Int. J. Syst. Evol. Microbiol.">
        <title>The Global Catalogue of Microorganisms (GCM) 10K type strain sequencing project: providing services to taxonomists for standard genome sequencing and annotation.</title>
        <authorList>
            <consortium name="The Broad Institute Genomics Platform"/>
            <consortium name="The Broad Institute Genome Sequencing Center for Infectious Disease"/>
            <person name="Wu L."/>
            <person name="Ma J."/>
        </authorList>
    </citation>
    <scope>NUCLEOTIDE SEQUENCE [LARGE SCALE GENOMIC DNA]</scope>
    <source>
        <strain evidence="7">KCTC 13193</strain>
    </source>
</reference>
<dbReference type="Pfam" id="PF14748">
    <property type="entry name" value="P5CR_dimer"/>
    <property type="match status" value="1"/>
</dbReference>
<dbReference type="PANTHER" id="PTHR11645">
    <property type="entry name" value="PYRROLINE-5-CARBOXYLATE REDUCTASE"/>
    <property type="match status" value="1"/>
</dbReference>
<dbReference type="InterPro" id="IPR008927">
    <property type="entry name" value="6-PGluconate_DH-like_C_sf"/>
</dbReference>
<comment type="function">
    <text evidence="2">Catalyzes the reduction of 1-pyrroline-5-carboxylate (PCA) to L-proline.</text>
</comment>
<organism evidence="6 7">
    <name type="scientific">Virgibacillus sediminis</name>
    <dbReference type="NCBI Taxonomy" id="202260"/>
    <lineage>
        <taxon>Bacteria</taxon>
        <taxon>Bacillati</taxon>
        <taxon>Bacillota</taxon>
        <taxon>Bacilli</taxon>
        <taxon>Bacillales</taxon>
        <taxon>Bacillaceae</taxon>
        <taxon>Virgibacillus</taxon>
    </lineage>
</organism>
<evidence type="ECO:0000256" key="3">
    <source>
        <dbReference type="NCBIfam" id="TIGR00112"/>
    </source>
</evidence>
<dbReference type="Gene3D" id="1.10.3730.10">
    <property type="entry name" value="ProC C-terminal domain-like"/>
    <property type="match status" value="1"/>
</dbReference>
<dbReference type="NCBIfam" id="TIGR00112">
    <property type="entry name" value="proC"/>
    <property type="match status" value="1"/>
</dbReference>
<sequence>MNKKIGFIGAGSMAESVIAGIVNAEILPTTNIMVTNKSNKKRLEKMEEDYNIRAISDTKRMVDACDILILATKPHDVQATISSIKEHIRSEQLVISVSAGISTDYISSLIGQDVSVIRAMPNTSAAVRQSATAIAAGKYADETHIKEAEELFSTIGPTTVVKEEDMHTVTGISGSGPAYIYYLVEAMEKAAVESGLAEETARKLITQTVIGAGNMLKNSEESAGELRKKIMSPNGTTQAGIDTLKRHDFEKIIIECVRSARQRSMELGERE</sequence>
<keyword evidence="2" id="KW-0028">Amino-acid biosynthesis</keyword>
<comment type="catalytic activity">
    <reaction evidence="2">
        <text>L-proline + NADP(+) = (S)-1-pyrroline-5-carboxylate + NADPH + 2 H(+)</text>
        <dbReference type="Rhea" id="RHEA:14109"/>
        <dbReference type="ChEBI" id="CHEBI:15378"/>
        <dbReference type="ChEBI" id="CHEBI:17388"/>
        <dbReference type="ChEBI" id="CHEBI:57783"/>
        <dbReference type="ChEBI" id="CHEBI:58349"/>
        <dbReference type="ChEBI" id="CHEBI:60039"/>
        <dbReference type="EC" id="1.5.1.2"/>
    </reaction>
</comment>
<dbReference type="GO" id="GO:0004735">
    <property type="term" value="F:pyrroline-5-carboxylate reductase activity"/>
    <property type="evidence" value="ECO:0007669"/>
    <property type="project" value="UniProtKB-EC"/>
</dbReference>
<dbReference type="RefSeq" id="WP_390306157.1">
    <property type="nucleotide sequence ID" value="NZ_JBHRRZ010000016.1"/>
</dbReference>
<evidence type="ECO:0000259" key="4">
    <source>
        <dbReference type="Pfam" id="PF03807"/>
    </source>
</evidence>
<dbReference type="PIRSF" id="PIRSF000193">
    <property type="entry name" value="Pyrrol-5-carb_rd"/>
    <property type="match status" value="1"/>
</dbReference>
<proteinExistence type="inferred from homology"/>
<dbReference type="Proteomes" id="UP001595387">
    <property type="component" value="Unassembled WGS sequence"/>
</dbReference>